<evidence type="ECO:0000313" key="1">
    <source>
        <dbReference type="EMBL" id="AUV60709.1"/>
    </source>
</evidence>
<sequence length="81" mass="8682">MTPLEKLEEAVREFAASQAEEQCDTLADWFLGFSVQQIDSEGDIQYAHGYAASENVYAGVGVAGVALAEAKEDLKNGEEGL</sequence>
<protein>
    <submittedName>
        <fullName evidence="1">Uncharacterized protein</fullName>
    </submittedName>
</protein>
<keyword evidence="2" id="KW-1185">Reference proteome</keyword>
<dbReference type="OrthoDB" id="37795at10239"/>
<accession>A0A2K9VER4</accession>
<name>A0A2K9VER4_9CAUD</name>
<dbReference type="EMBL" id="MG770215">
    <property type="protein sequence ID" value="AUV60709.1"/>
    <property type="molecule type" value="Genomic_DNA"/>
</dbReference>
<gene>
    <name evidence="1" type="ORF">SEA_TROJE_2</name>
</gene>
<evidence type="ECO:0000313" key="2">
    <source>
        <dbReference type="Proteomes" id="UP000241411"/>
    </source>
</evidence>
<dbReference type="Proteomes" id="UP000241411">
    <property type="component" value="Segment"/>
</dbReference>
<proteinExistence type="predicted"/>
<organism evidence="1 2">
    <name type="scientific">Gordonia phage Troje</name>
    <dbReference type="NCBI Taxonomy" id="2079282"/>
    <lineage>
        <taxon>Viruses</taxon>
        <taxon>Duplodnaviria</taxon>
        <taxon>Heunggongvirae</taxon>
        <taxon>Uroviricota</taxon>
        <taxon>Caudoviricetes</taxon>
        <taxon>Emalynvirus</taxon>
        <taxon>Emalynvirus troje</taxon>
    </lineage>
</organism>
<reference evidence="1 2" key="1">
    <citation type="submission" date="2018-01" db="EMBL/GenBank/DDBJ databases">
        <authorList>
            <person name="Farren J.M."/>
            <person name="Htoo L.P."/>
            <person name="Johnson E.S."/>
            <person name="Williams B.R."/>
            <person name="Bonilla J.A."/>
            <person name="Klyczek K."/>
            <person name="Garlena R.A."/>
            <person name="Russell D.A."/>
            <person name="Pope W.H."/>
            <person name="Jacobs-Sera D."/>
            <person name="Hendrix R.W."/>
            <person name="Hatfull G.F."/>
        </authorList>
    </citation>
    <scope>NUCLEOTIDE SEQUENCE [LARGE SCALE GENOMIC DNA]</scope>
</reference>